<protein>
    <submittedName>
        <fullName evidence="1">DUF1798 domain-containing protein</fullName>
    </submittedName>
</protein>
<keyword evidence="2" id="KW-1185">Reference proteome</keyword>
<organism evidence="1 2">
    <name type="scientific">Alkalicoccus saliphilus</name>
    <dbReference type="NCBI Taxonomy" id="200989"/>
    <lineage>
        <taxon>Bacteria</taxon>
        <taxon>Bacillati</taxon>
        <taxon>Bacillota</taxon>
        <taxon>Bacilli</taxon>
        <taxon>Bacillales</taxon>
        <taxon>Bacillaceae</taxon>
        <taxon>Alkalicoccus</taxon>
    </lineage>
</organism>
<dbReference type="Pfam" id="PF08807">
    <property type="entry name" value="DUF1798"/>
    <property type="match status" value="1"/>
</dbReference>
<evidence type="ECO:0000313" key="2">
    <source>
        <dbReference type="Proteomes" id="UP000240509"/>
    </source>
</evidence>
<dbReference type="Gene3D" id="1.20.120.440">
    <property type="entry name" value="YppE-like"/>
    <property type="match status" value="1"/>
</dbReference>
<evidence type="ECO:0000313" key="1">
    <source>
        <dbReference type="EMBL" id="PTL40269.1"/>
    </source>
</evidence>
<dbReference type="InterPro" id="IPR023351">
    <property type="entry name" value="YppE-like_sf"/>
</dbReference>
<dbReference type="EMBL" id="PZJJ01000002">
    <property type="protein sequence ID" value="PTL40269.1"/>
    <property type="molecule type" value="Genomic_DNA"/>
</dbReference>
<gene>
    <name evidence="1" type="ORF">C6Y45_02500</name>
</gene>
<dbReference type="RefSeq" id="WP_107583447.1">
    <property type="nucleotide sequence ID" value="NZ_PZJJ01000002.1"/>
</dbReference>
<dbReference type="InterPro" id="IPR014913">
    <property type="entry name" value="YppE-like"/>
</dbReference>
<reference evidence="1 2" key="1">
    <citation type="submission" date="2018-03" db="EMBL/GenBank/DDBJ databases">
        <title>Alkalicoccus saliphilus sp. nov., isolated from a mineral pool.</title>
        <authorList>
            <person name="Zhao B."/>
        </authorList>
    </citation>
    <scope>NUCLEOTIDE SEQUENCE [LARGE SCALE GENOMIC DNA]</scope>
    <source>
        <strain evidence="1 2">6AG</strain>
    </source>
</reference>
<comment type="caution">
    <text evidence="1">The sequence shown here is derived from an EMBL/GenBank/DDBJ whole genome shotgun (WGS) entry which is preliminary data.</text>
</comment>
<name>A0A2T4UA68_9BACI</name>
<dbReference type="SUPFAM" id="SSF140415">
    <property type="entry name" value="YppE-like"/>
    <property type="match status" value="1"/>
</dbReference>
<dbReference type="AlphaFoldDB" id="A0A2T4UA68"/>
<accession>A0A2T4UA68</accession>
<dbReference type="OrthoDB" id="2361079at2"/>
<proteinExistence type="predicted"/>
<dbReference type="Proteomes" id="UP000240509">
    <property type="component" value="Unassembled WGS sequence"/>
</dbReference>
<sequence>MSIQEEQLLKQTNSLRAMNDKAYENFQRFRLGEEEADFYDHVKPFADEVRESLEEWVPHVLKYLEKRKPDYIHAQQIDQLAENFEMVSVSCFQKDTKKKRFNEQYKSIEYTLKMVAHSIENVKEQK</sequence>